<dbReference type="InParanoid" id="A0A401GRN9"/>
<proteinExistence type="predicted"/>
<feature type="region of interest" description="Disordered" evidence="1">
    <location>
        <begin position="1"/>
        <end position="51"/>
    </location>
</feature>
<protein>
    <submittedName>
        <fullName evidence="2">Uncharacterized protein</fullName>
    </submittedName>
</protein>
<organism evidence="2 3">
    <name type="scientific">Sparassis crispa</name>
    <dbReference type="NCBI Taxonomy" id="139825"/>
    <lineage>
        <taxon>Eukaryota</taxon>
        <taxon>Fungi</taxon>
        <taxon>Dikarya</taxon>
        <taxon>Basidiomycota</taxon>
        <taxon>Agaricomycotina</taxon>
        <taxon>Agaricomycetes</taxon>
        <taxon>Polyporales</taxon>
        <taxon>Sparassidaceae</taxon>
        <taxon>Sparassis</taxon>
    </lineage>
</organism>
<gene>
    <name evidence="2" type="ORF">SCP_0608000</name>
</gene>
<dbReference type="RefSeq" id="XP_027615733.1">
    <property type="nucleotide sequence ID" value="XM_027759932.1"/>
</dbReference>
<dbReference type="EMBL" id="BFAD01000006">
    <property type="protein sequence ID" value="GBE84820.1"/>
    <property type="molecule type" value="Genomic_DNA"/>
</dbReference>
<evidence type="ECO:0000313" key="2">
    <source>
        <dbReference type="EMBL" id="GBE84820.1"/>
    </source>
</evidence>
<feature type="compositionally biased region" description="Low complexity" evidence="1">
    <location>
        <begin position="127"/>
        <end position="145"/>
    </location>
</feature>
<dbReference type="AlphaFoldDB" id="A0A401GRN9"/>
<feature type="region of interest" description="Disordered" evidence="1">
    <location>
        <begin position="126"/>
        <end position="146"/>
    </location>
</feature>
<sequence length="176" mass="19231">MAQRSSRQLPRCHNGAQLPPGGLQPPAKARVTSQHRHPTFLDPRSPSAMKDRAQVPLRGLQVPTLARVTFQHHHRTLLNSCSSAVVNDRPRSSRRPPQYKDCADLPPRGLQCLTLARVTFQHPQPILLDSSSPSAPSDHAPDLPSNIECRPVDSMSLAHSNATCLSARSPSSVRAI</sequence>
<dbReference type="GeneID" id="38781737"/>
<evidence type="ECO:0000313" key="3">
    <source>
        <dbReference type="Proteomes" id="UP000287166"/>
    </source>
</evidence>
<evidence type="ECO:0000256" key="1">
    <source>
        <dbReference type="SAM" id="MobiDB-lite"/>
    </source>
</evidence>
<keyword evidence="3" id="KW-1185">Reference proteome</keyword>
<name>A0A401GRN9_9APHY</name>
<feature type="compositionally biased region" description="Low complexity" evidence="1">
    <location>
        <begin position="15"/>
        <end position="27"/>
    </location>
</feature>
<dbReference type="Proteomes" id="UP000287166">
    <property type="component" value="Unassembled WGS sequence"/>
</dbReference>
<reference evidence="2 3" key="1">
    <citation type="journal article" date="2018" name="Sci. Rep.">
        <title>Genome sequence of the cauliflower mushroom Sparassis crispa (Hanabiratake) and its association with beneficial usage.</title>
        <authorList>
            <person name="Kiyama R."/>
            <person name="Furutani Y."/>
            <person name="Kawaguchi K."/>
            <person name="Nakanishi T."/>
        </authorList>
    </citation>
    <scope>NUCLEOTIDE SEQUENCE [LARGE SCALE GENOMIC DNA]</scope>
</reference>
<accession>A0A401GRN9</accession>
<comment type="caution">
    <text evidence="2">The sequence shown here is derived from an EMBL/GenBank/DDBJ whole genome shotgun (WGS) entry which is preliminary data.</text>
</comment>